<dbReference type="PANTHER" id="PTHR31435:SF10">
    <property type="entry name" value="BSR4717 PROTEIN"/>
    <property type="match status" value="1"/>
</dbReference>
<dbReference type="eggNOG" id="COG2388">
    <property type="taxonomic scope" value="Bacteria"/>
</dbReference>
<dbReference type="GO" id="GO:0016747">
    <property type="term" value="F:acyltransferase activity, transferring groups other than amino-acyl groups"/>
    <property type="evidence" value="ECO:0007669"/>
    <property type="project" value="InterPro"/>
</dbReference>
<sequence length="104" mass="12153">MNQRENESSIERYEWRNEDQLFGFVEYYVFGEICMITHTEVPPALAGQGYGSKVAAQAMEYVRNQGRQVVPICGFMVNYLRKHPQYLDLLTPESRRIFNIGNIE</sequence>
<name>A4G516_HERAR</name>
<proteinExistence type="predicted"/>
<dbReference type="STRING" id="204773.HEAR1432"/>
<reference evidence="3 4" key="1">
    <citation type="journal article" date="2007" name="PLoS Genet.">
        <title>A tale of two oxidation states: bacterial colonization of arsenic-rich environments.</title>
        <authorList>
            <person name="Muller D."/>
            <person name="Medigue C."/>
            <person name="Koechler S."/>
            <person name="Barbe V."/>
            <person name="Barakat M."/>
            <person name="Talla E."/>
            <person name="Bonnefoy V."/>
            <person name="Krin E."/>
            <person name="Arsene-Ploetze F."/>
            <person name="Carapito C."/>
            <person name="Chandler M."/>
            <person name="Cournoyer B."/>
            <person name="Cruveiller S."/>
            <person name="Dossat C."/>
            <person name="Duval S."/>
            <person name="Heymann M."/>
            <person name="Leize E."/>
            <person name="Lieutaud A."/>
            <person name="Lievremont D."/>
            <person name="Makita Y."/>
            <person name="Mangenot S."/>
            <person name="Nitschke W."/>
            <person name="Ortet P."/>
            <person name="Perdrial N."/>
            <person name="Schoepp B."/>
            <person name="Siguier N."/>
            <person name="Simeonova D.D."/>
            <person name="Rouy Z."/>
            <person name="Segurens B."/>
            <person name="Turlin E."/>
            <person name="Vallenet D."/>
            <person name="Van Dorsselaer A."/>
            <person name="Weiss S."/>
            <person name="Weissenbach J."/>
            <person name="Lett M.C."/>
            <person name="Danchin A."/>
            <person name="Bertin P.N."/>
        </authorList>
    </citation>
    <scope>NUCLEOTIDE SEQUENCE [LARGE SCALE GENOMIC DNA]</scope>
    <source>
        <strain evidence="4">ULPAs1</strain>
    </source>
</reference>
<dbReference type="Proteomes" id="UP000006697">
    <property type="component" value="Chromosome"/>
</dbReference>
<gene>
    <name evidence="3" type="ordered locus">HEAR1432</name>
</gene>
<dbReference type="InterPro" id="IPR016181">
    <property type="entry name" value="Acyl_CoA_acyltransferase"/>
</dbReference>
<dbReference type="KEGG" id="har:HEAR1432"/>
<organism evidence="3 4">
    <name type="scientific">Herminiimonas arsenicoxydans</name>
    <dbReference type="NCBI Taxonomy" id="204773"/>
    <lineage>
        <taxon>Bacteria</taxon>
        <taxon>Pseudomonadati</taxon>
        <taxon>Pseudomonadota</taxon>
        <taxon>Betaproteobacteria</taxon>
        <taxon>Burkholderiales</taxon>
        <taxon>Oxalobacteraceae</taxon>
        <taxon>Herminiimonas</taxon>
    </lineage>
</organism>
<dbReference type="InterPro" id="IPR045057">
    <property type="entry name" value="Gcn5-rel_NAT"/>
</dbReference>
<dbReference type="PANTHER" id="PTHR31435">
    <property type="entry name" value="PROTEIN NATD1"/>
    <property type="match status" value="1"/>
</dbReference>
<dbReference type="SUPFAM" id="SSF55729">
    <property type="entry name" value="Acyl-CoA N-acyltransferases (Nat)"/>
    <property type="match status" value="1"/>
</dbReference>
<dbReference type="CDD" id="cd04301">
    <property type="entry name" value="NAT_SF"/>
    <property type="match status" value="1"/>
</dbReference>
<dbReference type="AlphaFoldDB" id="A4G516"/>
<accession>A4G516</accession>
<dbReference type="Pfam" id="PF14542">
    <property type="entry name" value="Acetyltransf_CG"/>
    <property type="match status" value="1"/>
</dbReference>
<evidence type="ECO:0000313" key="3">
    <source>
        <dbReference type="EMBL" id="CAL61603.1"/>
    </source>
</evidence>
<dbReference type="PROSITE" id="PS51729">
    <property type="entry name" value="GNAT_YJDJ"/>
    <property type="match status" value="1"/>
</dbReference>
<dbReference type="EMBL" id="CU207211">
    <property type="protein sequence ID" value="CAL61603.1"/>
    <property type="molecule type" value="Genomic_DNA"/>
</dbReference>
<dbReference type="InterPro" id="IPR031165">
    <property type="entry name" value="GNAT_YJDJ"/>
</dbReference>
<evidence type="ECO:0000313" key="4">
    <source>
        <dbReference type="Proteomes" id="UP000006697"/>
    </source>
</evidence>
<feature type="domain" description="N-acetyltransferase" evidence="2">
    <location>
        <begin position="5"/>
        <end position="91"/>
    </location>
</feature>
<dbReference type="InterPro" id="IPR000182">
    <property type="entry name" value="GNAT_dom"/>
</dbReference>
<keyword evidence="4" id="KW-1185">Reference proteome</keyword>
<dbReference type="Gene3D" id="3.40.630.30">
    <property type="match status" value="1"/>
</dbReference>
<evidence type="ECO:0000259" key="2">
    <source>
        <dbReference type="PROSITE" id="PS51729"/>
    </source>
</evidence>
<feature type="domain" description="N-acetyltransferase" evidence="1">
    <location>
        <begin position="1"/>
        <end position="93"/>
    </location>
</feature>
<protein>
    <submittedName>
        <fullName evidence="3">Uncharacterized protein</fullName>
    </submittedName>
</protein>
<dbReference type="OrthoDB" id="9813275at2"/>
<dbReference type="HOGENOM" id="CLU_132888_0_2_4"/>
<dbReference type="PROSITE" id="PS51186">
    <property type="entry name" value="GNAT"/>
    <property type="match status" value="1"/>
</dbReference>
<evidence type="ECO:0000259" key="1">
    <source>
        <dbReference type="PROSITE" id="PS51186"/>
    </source>
</evidence>